<keyword evidence="3" id="KW-1185">Reference proteome</keyword>
<dbReference type="VEuPathDB" id="VectorBase:AQUA009025"/>
<accession>A0A182XGQ7</accession>
<dbReference type="Pfam" id="PF15279">
    <property type="entry name" value="SOBP"/>
    <property type="match status" value="1"/>
</dbReference>
<feature type="region of interest" description="Disordered" evidence="1">
    <location>
        <begin position="50"/>
        <end position="93"/>
    </location>
</feature>
<feature type="region of interest" description="Disordered" evidence="1">
    <location>
        <begin position="332"/>
        <end position="366"/>
    </location>
</feature>
<feature type="compositionally biased region" description="Pro residues" evidence="1">
    <location>
        <begin position="565"/>
        <end position="583"/>
    </location>
</feature>
<dbReference type="PANTHER" id="PTHR23186">
    <property type="entry name" value="RETINOIC ACID-INDUCED PROTEIN 2"/>
    <property type="match status" value="1"/>
</dbReference>
<evidence type="ECO:0008006" key="4">
    <source>
        <dbReference type="Google" id="ProtNLM"/>
    </source>
</evidence>
<evidence type="ECO:0000313" key="2">
    <source>
        <dbReference type="EnsemblMetazoa" id="AQUA009025-PA"/>
    </source>
</evidence>
<dbReference type="STRING" id="34691.A0A182XGQ7"/>
<feature type="region of interest" description="Disordered" evidence="1">
    <location>
        <begin position="677"/>
        <end position="734"/>
    </location>
</feature>
<feature type="compositionally biased region" description="Gly residues" evidence="1">
    <location>
        <begin position="431"/>
        <end position="440"/>
    </location>
</feature>
<feature type="compositionally biased region" description="Acidic residues" evidence="1">
    <location>
        <begin position="53"/>
        <end position="66"/>
    </location>
</feature>
<feature type="compositionally biased region" description="Low complexity" evidence="1">
    <location>
        <begin position="72"/>
        <end position="93"/>
    </location>
</feature>
<feature type="compositionally biased region" description="Low complexity" evidence="1">
    <location>
        <begin position="441"/>
        <end position="459"/>
    </location>
</feature>
<dbReference type="EnsemblMetazoa" id="AQUA009025-RA">
    <property type="protein sequence ID" value="AQUA009025-PA"/>
    <property type="gene ID" value="AQUA009025"/>
</dbReference>
<dbReference type="AlphaFoldDB" id="A0A182XGQ7"/>
<dbReference type="GO" id="GO:0048513">
    <property type="term" value="P:animal organ development"/>
    <property type="evidence" value="ECO:0007669"/>
    <property type="project" value="TreeGrafter"/>
</dbReference>
<proteinExistence type="predicted"/>
<feature type="compositionally biased region" description="Pro residues" evidence="1">
    <location>
        <begin position="514"/>
        <end position="523"/>
    </location>
</feature>
<evidence type="ECO:0000313" key="3">
    <source>
        <dbReference type="Proteomes" id="UP000076407"/>
    </source>
</evidence>
<feature type="region of interest" description="Disordered" evidence="1">
    <location>
        <begin position="105"/>
        <end position="198"/>
    </location>
</feature>
<sequence>MRDEYRENSELAETAMNDILGWYGYDSVDRLELAANNVLPSTSNITNATAALDEVDGEDEEDEEEGPGVRQKQSSPPARLSSSASSTAAALLKTKSKQSALIGSGHYLARDEPSTSSAVAGGSERRVQRDATSSGGRPGQSGSPPDPTRNGIVLHHQAHQQQQQQQLHHHHHHHHNASAGGESSTSEKDSSRESSKSPMLMKMLTDKQEQTCQWCRKVIPSHQTGILGTTEGMIFCTEACFSQSRRASFKRAKTCDWCRHVRHAVSYVDFQDGASQLQFCSDKCLNQYKMQIFCNETQAHLEMNPHLKEKSTSAGTLITPELWMKNCKSCSISPVSDRSESVSPVPSLPVRSSPEPSPVLLRSPTPAKKPLISVAPASKLLSKSLQPSTLPTRPNPKSSRKRRTGHRPPAGTNVSMSSGKRSTATHQAEYGGAGGGGSGGASSSINNNNNVTIPNNNLLTGGGPGTVPQKPPPSVQDLRILQKKVHGSVVNLAPNDGPPLGAGYDGRDLTGGPLGPPPPPPPGGAVLNIPPQFLPPPLNLLRAPFFPLNPAQLRFPAGLPNLPNAQPPPAPPPPPPMGPPPSPLAGGPLGGPAGSRPPLPNLLGFGGAAPPVTILVPYPIIIPLPLPIPVPIPVIDFLKAALPKGESEKADEKRAEQKDEPCATDATAVMLVDSDETLGGEEAPPPDPPLEDDSDVPLDFTVGSQGKETERDAPTSSRNELWNELPVEPSSPVREPALPTYALSTIVAAETAGDPVPPMGEDEAHREPAESAKRLLPKFKITRLEAGGKMVLQEGVVEGGTKDETDMERERKEMVERSRPLRKRKRLVVQQHLHELAEEHELAERTNDGDGNTGEAQEYRSGGIELRSGNKSSEICPSLPAAAMTGAFHIVTFASEYATSSSSPLCSVSTASGRKLFHEKMRNRPSHPALANTFRSFRMRTRCTPAFLIAMSLFGSSWCVLRSMEKTDSLSADPPHTPRFVTGS</sequence>
<dbReference type="InterPro" id="IPR026092">
    <property type="entry name" value="RAI2/SOBP"/>
</dbReference>
<dbReference type="Proteomes" id="UP000076407">
    <property type="component" value="Unassembled WGS sequence"/>
</dbReference>
<feature type="compositionally biased region" description="Low complexity" evidence="1">
    <location>
        <begin position="341"/>
        <end position="364"/>
    </location>
</feature>
<feature type="region of interest" description="Disordered" evidence="1">
    <location>
        <begin position="490"/>
        <end position="526"/>
    </location>
</feature>
<reference evidence="2" key="1">
    <citation type="submission" date="2020-05" db="UniProtKB">
        <authorList>
            <consortium name="EnsemblMetazoa"/>
        </authorList>
    </citation>
    <scope>IDENTIFICATION</scope>
    <source>
        <strain evidence="2">SANGQUA</strain>
    </source>
</reference>
<name>A0A182XGQ7_ANOQN</name>
<feature type="region of interest" description="Disordered" evidence="1">
    <location>
        <begin position="378"/>
        <end position="474"/>
    </location>
</feature>
<dbReference type="PANTHER" id="PTHR23186:SF4">
    <property type="entry name" value="GH22790P"/>
    <property type="match status" value="1"/>
</dbReference>
<feature type="compositionally biased region" description="Basic and acidic residues" evidence="1">
    <location>
        <begin position="185"/>
        <end position="195"/>
    </location>
</feature>
<organism evidence="2 3">
    <name type="scientific">Anopheles quadriannulatus</name>
    <name type="common">Mosquito</name>
    <dbReference type="NCBI Taxonomy" id="34691"/>
    <lineage>
        <taxon>Eukaryota</taxon>
        <taxon>Metazoa</taxon>
        <taxon>Ecdysozoa</taxon>
        <taxon>Arthropoda</taxon>
        <taxon>Hexapoda</taxon>
        <taxon>Insecta</taxon>
        <taxon>Pterygota</taxon>
        <taxon>Neoptera</taxon>
        <taxon>Endopterygota</taxon>
        <taxon>Diptera</taxon>
        <taxon>Nematocera</taxon>
        <taxon>Culicoidea</taxon>
        <taxon>Culicidae</taxon>
        <taxon>Anophelinae</taxon>
        <taxon>Anopheles</taxon>
    </lineage>
</organism>
<protein>
    <recommendedName>
        <fullName evidence="4">Sine oculis-binding protein</fullName>
    </recommendedName>
</protein>
<feature type="compositionally biased region" description="Polar residues" evidence="1">
    <location>
        <begin position="381"/>
        <end position="397"/>
    </location>
</feature>
<feature type="region of interest" description="Disordered" evidence="1">
    <location>
        <begin position="557"/>
        <end position="596"/>
    </location>
</feature>
<feature type="compositionally biased region" description="Basic residues" evidence="1">
    <location>
        <begin position="167"/>
        <end position="176"/>
    </location>
</feature>
<evidence type="ECO:0000256" key="1">
    <source>
        <dbReference type="SAM" id="MobiDB-lite"/>
    </source>
</evidence>
<feature type="compositionally biased region" description="Polar residues" evidence="1">
    <location>
        <begin position="412"/>
        <end position="426"/>
    </location>
</feature>
<dbReference type="GO" id="GO:0005634">
    <property type="term" value="C:nucleus"/>
    <property type="evidence" value="ECO:0007669"/>
    <property type="project" value="TreeGrafter"/>
</dbReference>